<feature type="binding site" evidence="4">
    <location>
        <position position="110"/>
    </location>
    <ligand>
        <name>substrate</name>
    </ligand>
</feature>
<dbReference type="PIRSF" id="PIRSF001430">
    <property type="entry name" value="tRNA_psdUrid_synth"/>
    <property type="match status" value="1"/>
</dbReference>
<evidence type="ECO:0000256" key="5">
    <source>
        <dbReference type="RuleBase" id="RU003792"/>
    </source>
</evidence>
<comment type="similarity">
    <text evidence="1 4 5">Belongs to the tRNA pseudouridine synthase TruA family.</text>
</comment>
<keyword evidence="2 4" id="KW-0819">tRNA processing</keyword>
<dbReference type="RefSeq" id="WP_120463603.1">
    <property type="nucleotide sequence ID" value="NZ_BMIW01000030.1"/>
</dbReference>
<dbReference type="PANTHER" id="PTHR11142:SF0">
    <property type="entry name" value="TRNA PSEUDOURIDINE SYNTHASE-LIKE 1"/>
    <property type="match status" value="1"/>
</dbReference>
<evidence type="ECO:0000256" key="4">
    <source>
        <dbReference type="HAMAP-Rule" id="MF_00171"/>
    </source>
</evidence>
<feature type="domain" description="Pseudouridine synthase I TruA alpha/beta" evidence="6">
    <location>
        <begin position="145"/>
        <end position="255"/>
    </location>
</feature>
<evidence type="ECO:0000259" key="6">
    <source>
        <dbReference type="Pfam" id="PF01416"/>
    </source>
</evidence>
<comment type="caution">
    <text evidence="4">Lacks conserved residue(s) required for the propagation of feature annotation.</text>
</comment>
<accession>A0ABQ1W4J0</accession>
<evidence type="ECO:0000256" key="3">
    <source>
        <dbReference type="ARBA" id="ARBA00023235"/>
    </source>
</evidence>
<reference evidence="8" key="1">
    <citation type="journal article" date="2019" name="Int. J. Syst. Evol. Microbiol.">
        <title>The Global Catalogue of Microorganisms (GCM) 10K type strain sequencing project: providing services to taxonomists for standard genome sequencing and annotation.</title>
        <authorList>
            <consortium name="The Broad Institute Genomics Platform"/>
            <consortium name="The Broad Institute Genome Sequencing Center for Infectious Disease"/>
            <person name="Wu L."/>
            <person name="Ma J."/>
        </authorList>
    </citation>
    <scope>NUCLEOTIDE SEQUENCE [LARGE SCALE GENOMIC DNA]</scope>
    <source>
        <strain evidence="8">CGMCC 1.15420</strain>
    </source>
</reference>
<dbReference type="PANTHER" id="PTHR11142">
    <property type="entry name" value="PSEUDOURIDYLATE SYNTHASE"/>
    <property type="match status" value="1"/>
</dbReference>
<feature type="active site" description="Nucleophile" evidence="4">
    <location>
        <position position="52"/>
    </location>
</feature>
<dbReference type="Pfam" id="PF01416">
    <property type="entry name" value="PseudoU_synth_1"/>
    <property type="match status" value="2"/>
</dbReference>
<evidence type="ECO:0000313" key="8">
    <source>
        <dbReference type="Proteomes" id="UP000608420"/>
    </source>
</evidence>
<dbReference type="CDD" id="cd02570">
    <property type="entry name" value="PseudoU_synth_EcTruA"/>
    <property type="match status" value="1"/>
</dbReference>
<sequence>MRNLLMIVSYDGTEYFGFQTQPGGNTVQDHLEAAIMQLTGEVVKIHGSGRTDAGVHARQQPFHVHTDSKIPVDRWRMALNGRLPADIRVTDVREVPLSFHARRLAKRKTYRFTINANRIPDVFTRRYQVHHPGRLNVESMREGLKHLIGTHDYTSFASRHSTKASHVRTIYDAWIEWDQSGSCSGSHEQGIIHIFMTGSGFLQHMVRIIVGTLLQVGEGKRKPEDMKRILEAKDRAAAGPTAESKGLMLWEVLYDEAGDEGTDLLERNETEQ</sequence>
<dbReference type="HAMAP" id="MF_00171">
    <property type="entry name" value="TruA"/>
    <property type="match status" value="1"/>
</dbReference>
<dbReference type="Gene3D" id="3.30.70.580">
    <property type="entry name" value="Pseudouridine synthase I, catalytic domain, N-terminal subdomain"/>
    <property type="match status" value="1"/>
</dbReference>
<dbReference type="EC" id="5.4.99.12" evidence="4"/>
<dbReference type="Gene3D" id="3.30.70.660">
    <property type="entry name" value="Pseudouridine synthase I, catalytic domain, C-terminal subdomain"/>
    <property type="match status" value="1"/>
</dbReference>
<proteinExistence type="inferred from homology"/>
<evidence type="ECO:0000256" key="2">
    <source>
        <dbReference type="ARBA" id="ARBA00022694"/>
    </source>
</evidence>
<name>A0ABQ1W4J0_9BACL</name>
<dbReference type="InterPro" id="IPR001406">
    <property type="entry name" value="PsdUridine_synth_TruA"/>
</dbReference>
<organism evidence="7 8">
    <name type="scientific">Paenibacillus aceti</name>
    <dbReference type="NCBI Taxonomy" id="1820010"/>
    <lineage>
        <taxon>Bacteria</taxon>
        <taxon>Bacillati</taxon>
        <taxon>Bacillota</taxon>
        <taxon>Bacilli</taxon>
        <taxon>Bacillales</taxon>
        <taxon>Paenibacillaceae</taxon>
        <taxon>Paenibacillus</taxon>
    </lineage>
</organism>
<dbReference type="NCBIfam" id="TIGR00071">
    <property type="entry name" value="hisT_truA"/>
    <property type="match status" value="1"/>
</dbReference>
<comment type="catalytic activity">
    <reaction evidence="4 5">
        <text>uridine(38/39/40) in tRNA = pseudouridine(38/39/40) in tRNA</text>
        <dbReference type="Rhea" id="RHEA:22376"/>
        <dbReference type="Rhea" id="RHEA-COMP:10085"/>
        <dbReference type="Rhea" id="RHEA-COMP:10087"/>
        <dbReference type="ChEBI" id="CHEBI:65314"/>
        <dbReference type="ChEBI" id="CHEBI:65315"/>
        <dbReference type="EC" id="5.4.99.12"/>
    </reaction>
</comment>
<keyword evidence="3 4" id="KW-0413">Isomerase</keyword>
<evidence type="ECO:0000313" key="7">
    <source>
        <dbReference type="EMBL" id="GGG11087.1"/>
    </source>
</evidence>
<dbReference type="InterPro" id="IPR020097">
    <property type="entry name" value="PsdUridine_synth_TruA_a/b_dom"/>
</dbReference>
<dbReference type="InterPro" id="IPR020103">
    <property type="entry name" value="PsdUridine_synth_cat_dom_sf"/>
</dbReference>
<feature type="domain" description="Pseudouridine synthase I TruA alpha/beta" evidence="6">
    <location>
        <begin position="7"/>
        <end position="102"/>
    </location>
</feature>
<dbReference type="InterPro" id="IPR020094">
    <property type="entry name" value="TruA/RsuA/RluB/E/F_N"/>
</dbReference>
<dbReference type="SUPFAM" id="SSF55120">
    <property type="entry name" value="Pseudouridine synthase"/>
    <property type="match status" value="1"/>
</dbReference>
<comment type="caution">
    <text evidence="7">The sequence shown here is derived from an EMBL/GenBank/DDBJ whole genome shotgun (WGS) entry which is preliminary data.</text>
</comment>
<dbReference type="EMBL" id="BMIW01000030">
    <property type="protein sequence ID" value="GGG11087.1"/>
    <property type="molecule type" value="Genomic_DNA"/>
</dbReference>
<comment type="subunit">
    <text evidence="4">Homodimer.</text>
</comment>
<protein>
    <recommendedName>
        <fullName evidence="4">tRNA pseudouridine synthase A</fullName>
        <ecNumber evidence="4">5.4.99.12</ecNumber>
    </recommendedName>
    <alternativeName>
        <fullName evidence="4">tRNA pseudouridine(38-40) synthase</fullName>
    </alternativeName>
    <alternativeName>
        <fullName evidence="4">tRNA pseudouridylate synthase I</fullName>
    </alternativeName>
    <alternativeName>
        <fullName evidence="4">tRNA-uridine isomerase I</fullName>
    </alternativeName>
</protein>
<dbReference type="InterPro" id="IPR020095">
    <property type="entry name" value="PsdUridine_synth_TruA_C"/>
</dbReference>
<comment type="function">
    <text evidence="4">Formation of pseudouridine at positions 38, 39 and 40 in the anticodon stem and loop of transfer RNAs.</text>
</comment>
<dbReference type="Proteomes" id="UP000608420">
    <property type="component" value="Unassembled WGS sequence"/>
</dbReference>
<gene>
    <name evidence="4 7" type="primary">truA</name>
    <name evidence="7" type="ORF">GCM10010913_36140</name>
</gene>
<evidence type="ECO:0000256" key="1">
    <source>
        <dbReference type="ARBA" id="ARBA00009375"/>
    </source>
</evidence>
<keyword evidence="8" id="KW-1185">Reference proteome</keyword>